<keyword evidence="4" id="KW-1185">Reference proteome</keyword>
<organism evidence="3 4">
    <name type="scientific">Actinoplanes oblitus</name>
    <dbReference type="NCBI Taxonomy" id="3040509"/>
    <lineage>
        <taxon>Bacteria</taxon>
        <taxon>Bacillati</taxon>
        <taxon>Actinomycetota</taxon>
        <taxon>Actinomycetes</taxon>
        <taxon>Micromonosporales</taxon>
        <taxon>Micromonosporaceae</taxon>
        <taxon>Actinoplanes</taxon>
    </lineage>
</organism>
<accession>A0ABY8WPI5</accession>
<feature type="transmembrane region" description="Helical" evidence="2">
    <location>
        <begin position="102"/>
        <end position="123"/>
    </location>
</feature>
<dbReference type="Proteomes" id="UP001240150">
    <property type="component" value="Chromosome"/>
</dbReference>
<gene>
    <name evidence="3" type="ORF">ACTOB_002409</name>
</gene>
<keyword evidence="2" id="KW-0472">Membrane</keyword>
<evidence type="ECO:0000313" key="3">
    <source>
        <dbReference type="EMBL" id="WIM98795.1"/>
    </source>
</evidence>
<evidence type="ECO:0000256" key="2">
    <source>
        <dbReference type="SAM" id="Phobius"/>
    </source>
</evidence>
<dbReference type="EMBL" id="CP126980">
    <property type="protein sequence ID" value="WIM98795.1"/>
    <property type="molecule type" value="Genomic_DNA"/>
</dbReference>
<name>A0ABY8WPI5_9ACTN</name>
<reference evidence="3 4" key="1">
    <citation type="submission" date="2023-06" db="EMBL/GenBank/DDBJ databases">
        <authorList>
            <person name="Yushchuk O."/>
            <person name="Binda E."/>
            <person name="Ruckert-Reed C."/>
            <person name="Fedorenko V."/>
            <person name="Kalinowski J."/>
            <person name="Marinelli F."/>
        </authorList>
    </citation>
    <scope>NUCLEOTIDE SEQUENCE [LARGE SCALE GENOMIC DNA]</scope>
    <source>
        <strain evidence="3 4">NRRL 3884</strain>
    </source>
</reference>
<proteinExistence type="predicted"/>
<feature type="region of interest" description="Disordered" evidence="1">
    <location>
        <begin position="55"/>
        <end position="85"/>
    </location>
</feature>
<evidence type="ECO:0000256" key="1">
    <source>
        <dbReference type="SAM" id="MobiDB-lite"/>
    </source>
</evidence>
<sequence>MLCASCGLDNDPSAEFCARCNATLAKRAPEVHPAPHLAQPSDPWAVPVADETAPLLQPPAEEPTSVLRSPARVEPTPVLEPPPVGGPAYPIPQPGQRRVSPLPLIAAGAVVLLLMVVAGIVLAGHDRDRDGTVAEPATTTPAETTATTTATTSAATAPATTRATSPATSAREQAAAVDALLTRSVASRKKLNGAIDRVRRCTGVSGALADMREVGVERTEQISEINAADLSALGNGETLRSSLSTALGHSLDADQHFISWAQPAAAGDCGDVASRGAAWERGQSSSKLAQAAKKQFLAAWNPVAESYGYRTRTNLDI</sequence>
<dbReference type="RefSeq" id="WP_284920196.1">
    <property type="nucleotide sequence ID" value="NZ_CP126980.1"/>
</dbReference>
<evidence type="ECO:0008006" key="5">
    <source>
        <dbReference type="Google" id="ProtNLM"/>
    </source>
</evidence>
<protein>
    <recommendedName>
        <fullName evidence="5">Zinc-ribbon domain-containing protein</fullName>
    </recommendedName>
</protein>
<feature type="compositionally biased region" description="Low complexity" evidence="1">
    <location>
        <begin position="134"/>
        <end position="170"/>
    </location>
</feature>
<evidence type="ECO:0000313" key="4">
    <source>
        <dbReference type="Proteomes" id="UP001240150"/>
    </source>
</evidence>
<keyword evidence="2" id="KW-1133">Transmembrane helix</keyword>
<keyword evidence="2" id="KW-0812">Transmembrane</keyword>
<feature type="region of interest" description="Disordered" evidence="1">
    <location>
        <begin position="129"/>
        <end position="170"/>
    </location>
</feature>